<evidence type="ECO:0000256" key="2">
    <source>
        <dbReference type="ARBA" id="ARBA00023027"/>
    </source>
</evidence>
<evidence type="ECO:0000313" key="4">
    <source>
        <dbReference type="EMBL" id="EJT49479.1"/>
    </source>
</evidence>
<dbReference type="AlphaFoldDB" id="J6EXX0"/>
<dbReference type="HOGENOM" id="CLU_019796_1_0_1"/>
<dbReference type="EMBL" id="ALBS01000170">
    <property type="protein sequence ID" value="EJT49479.1"/>
    <property type="molecule type" value="Genomic_DNA"/>
</dbReference>
<dbReference type="GO" id="GO:0051287">
    <property type="term" value="F:NAD binding"/>
    <property type="evidence" value="ECO:0007669"/>
    <property type="project" value="InterPro"/>
</dbReference>
<gene>
    <name evidence="4" type="ORF">A1Q1_01383</name>
</gene>
<reference evidence="4 5" key="1">
    <citation type="journal article" date="2012" name="Eukaryot. Cell">
        <title>Draft genome sequence of CBS 2479, the standard type strain of Trichosporon asahii.</title>
        <authorList>
            <person name="Yang R.Y."/>
            <person name="Li H.T."/>
            <person name="Zhu H."/>
            <person name="Zhou G.P."/>
            <person name="Wang M."/>
            <person name="Wang L."/>
        </authorList>
    </citation>
    <scope>NUCLEOTIDE SEQUENCE [LARGE SCALE GENOMIC DNA]</scope>
    <source>
        <strain evidence="5">ATCC 90039 / CBS 2479 / JCM 2466 / KCTC 7840 / NCYC 2677 / UAMH 7654</strain>
    </source>
</reference>
<dbReference type="SUPFAM" id="SSF51735">
    <property type="entry name" value="NAD(P)-binding Rossmann-fold domains"/>
    <property type="match status" value="1"/>
</dbReference>
<dbReference type="OrthoDB" id="298012at2759"/>
<protein>
    <recommendedName>
        <fullName evidence="3">D-isomer specific 2-hydroxyacid dehydrogenase NAD-binding domain-containing protein</fullName>
    </recommendedName>
</protein>
<dbReference type="Pfam" id="PF02826">
    <property type="entry name" value="2-Hacid_dh_C"/>
    <property type="match status" value="1"/>
</dbReference>
<dbReference type="InterPro" id="IPR036291">
    <property type="entry name" value="NAD(P)-bd_dom_sf"/>
</dbReference>
<sequence>MELGEHAVLAPEYISTALADTSSHSHLITESAIMTADTKLTLGCLIPISDSKLAELQSVANVHYWPDGKDVDRSKFPDIDVLFGIPDGVKDLSELPRLKHVQLCSSGSDGGQNWPPMAAVKNGERDVSLSTASGAHALTIPNYVTAMVLNIYHQIPKQILNAREKRTWTKDIDVYGRTYGIRQTRGRTAGLLGYGSLGRESARLLKALGFSIIAANTSGSARRQDGYIPPGGGDVEGKIPEKYYSTEDEEQVKDFLGQCDVLVASLPNTPKTRGFLTKERLGMLPPQAVLISVGRGNVATSEDILAALDAEDGLFGAALDVTDPEPLPDNHPLWTHPKVIVTPHCSGDPEGEMDITADVLMVNLDRLAKGEPVINRVDFKKGY</sequence>
<keyword evidence="1" id="KW-0560">Oxidoreductase</keyword>
<evidence type="ECO:0000259" key="3">
    <source>
        <dbReference type="Pfam" id="PF02826"/>
    </source>
</evidence>
<comment type="caution">
    <text evidence="4">The sequence shown here is derived from an EMBL/GenBank/DDBJ whole genome shotgun (WGS) entry which is preliminary data.</text>
</comment>
<dbReference type="PANTHER" id="PTHR43333">
    <property type="entry name" value="2-HACID_DH_C DOMAIN-CONTAINING PROTEIN"/>
    <property type="match status" value="1"/>
</dbReference>
<dbReference type="FunFam" id="3.40.50.720:FF:000363">
    <property type="entry name" value="D-isomer specific 2-hydroxyacid dehydrogenase"/>
    <property type="match status" value="1"/>
</dbReference>
<organism evidence="4 5">
    <name type="scientific">Trichosporon asahii var. asahii (strain ATCC 90039 / CBS 2479 / JCM 2466 / KCTC 7840 / NBRC 103889/ NCYC 2677 / UAMH 7654)</name>
    <name type="common">Yeast</name>
    <dbReference type="NCBI Taxonomy" id="1186058"/>
    <lineage>
        <taxon>Eukaryota</taxon>
        <taxon>Fungi</taxon>
        <taxon>Dikarya</taxon>
        <taxon>Basidiomycota</taxon>
        <taxon>Agaricomycotina</taxon>
        <taxon>Tremellomycetes</taxon>
        <taxon>Trichosporonales</taxon>
        <taxon>Trichosporonaceae</taxon>
        <taxon>Trichosporon</taxon>
    </lineage>
</organism>
<dbReference type="KEGG" id="tasa:A1Q1_01383"/>
<name>J6EXX0_TRIAS</name>
<feature type="domain" description="D-isomer specific 2-hydroxyacid dehydrogenase NAD-binding" evidence="3">
    <location>
        <begin position="146"/>
        <end position="346"/>
    </location>
</feature>
<dbReference type="Gene3D" id="3.40.50.720">
    <property type="entry name" value="NAD(P)-binding Rossmann-like Domain"/>
    <property type="match status" value="2"/>
</dbReference>
<keyword evidence="2" id="KW-0520">NAD</keyword>
<dbReference type="PANTHER" id="PTHR43333:SF1">
    <property type="entry name" value="D-ISOMER SPECIFIC 2-HYDROXYACID DEHYDROGENASE NAD-BINDING DOMAIN-CONTAINING PROTEIN"/>
    <property type="match status" value="1"/>
</dbReference>
<dbReference type="RefSeq" id="XP_014179897.1">
    <property type="nucleotide sequence ID" value="XM_014324422.1"/>
</dbReference>
<proteinExistence type="predicted"/>
<dbReference type="Proteomes" id="UP000002748">
    <property type="component" value="Unassembled WGS sequence"/>
</dbReference>
<dbReference type="VEuPathDB" id="FungiDB:A1Q1_01383"/>
<evidence type="ECO:0000256" key="1">
    <source>
        <dbReference type="ARBA" id="ARBA00023002"/>
    </source>
</evidence>
<evidence type="ECO:0000313" key="5">
    <source>
        <dbReference type="Proteomes" id="UP000002748"/>
    </source>
</evidence>
<dbReference type="InterPro" id="IPR006140">
    <property type="entry name" value="D-isomer_DH_NAD-bd"/>
</dbReference>
<dbReference type="GeneID" id="25984897"/>
<dbReference type="GO" id="GO:0016491">
    <property type="term" value="F:oxidoreductase activity"/>
    <property type="evidence" value="ECO:0007669"/>
    <property type="project" value="UniProtKB-KW"/>
</dbReference>
<accession>J6EXX0</accession>